<keyword evidence="7" id="KW-0744">Spermatogenesis</keyword>
<comment type="similarity">
    <text evidence="2">Belongs to the DRC7 family.</text>
</comment>
<dbReference type="GO" id="GO:0030154">
    <property type="term" value="P:cell differentiation"/>
    <property type="evidence" value="ECO:0007669"/>
    <property type="project" value="UniProtKB-KW"/>
</dbReference>
<evidence type="ECO:0000313" key="22">
    <source>
        <dbReference type="WBParaSite" id="MCU_011488-RB"/>
    </source>
</evidence>
<dbReference type="SUPFAM" id="SSF54001">
    <property type="entry name" value="Cysteine proteinases"/>
    <property type="match status" value="1"/>
</dbReference>
<name>A0A0R3UQK4_MESCO</name>
<dbReference type="GO" id="GO:0007283">
    <property type="term" value="P:spermatogenesis"/>
    <property type="evidence" value="ECO:0007669"/>
    <property type="project" value="UniProtKB-KW"/>
</dbReference>
<keyword evidence="6" id="KW-0282">Flagellum</keyword>
<evidence type="ECO:0000256" key="9">
    <source>
        <dbReference type="ARBA" id="ARBA00023069"/>
    </source>
</evidence>
<evidence type="ECO:0000259" key="17">
    <source>
        <dbReference type="Pfam" id="PF24667"/>
    </source>
</evidence>
<keyword evidence="8 14" id="KW-0175">Coiled coil</keyword>
<dbReference type="Pfam" id="PF24667">
    <property type="entry name" value="MORN_DRC7"/>
    <property type="match status" value="1"/>
</dbReference>
<dbReference type="InterPro" id="IPR033551">
    <property type="entry name" value="DRC7/lobo"/>
</dbReference>
<dbReference type="STRING" id="53468.A0A0R3UQK4"/>
<evidence type="ECO:0000256" key="8">
    <source>
        <dbReference type="ARBA" id="ARBA00023054"/>
    </source>
</evidence>
<evidence type="ECO:0000259" key="18">
    <source>
        <dbReference type="Pfam" id="PF24671"/>
    </source>
</evidence>
<keyword evidence="5" id="KW-0221">Differentiation</keyword>
<evidence type="ECO:0000259" key="16">
    <source>
        <dbReference type="Pfam" id="PF24656"/>
    </source>
</evidence>
<evidence type="ECO:0000256" key="14">
    <source>
        <dbReference type="SAM" id="Coils"/>
    </source>
</evidence>
<dbReference type="Pfam" id="PF24656">
    <property type="entry name" value="CEPT76_peptidase"/>
    <property type="match status" value="1"/>
</dbReference>
<evidence type="ECO:0000313" key="20">
    <source>
        <dbReference type="Proteomes" id="UP000267029"/>
    </source>
</evidence>
<keyword evidence="10" id="KW-0206">Cytoskeleton</keyword>
<dbReference type="OrthoDB" id="10262874at2759"/>
<dbReference type="Proteomes" id="UP000267029">
    <property type="component" value="Unassembled WGS sequence"/>
</dbReference>
<dbReference type="PANTHER" id="PTHR35249:SF2">
    <property type="entry name" value="DYNEIN REGULATORY COMPLEX SUBUNIT 7"/>
    <property type="match status" value="1"/>
</dbReference>
<dbReference type="PANTHER" id="PTHR35249">
    <property type="entry name" value="DYNEIN REGULATORY COMPLEX SUBUNIT 7"/>
    <property type="match status" value="1"/>
</dbReference>
<evidence type="ECO:0000256" key="11">
    <source>
        <dbReference type="ARBA" id="ARBA00023273"/>
    </source>
</evidence>
<reference evidence="21 22" key="2">
    <citation type="submission" date="2019-11" db="UniProtKB">
        <authorList>
            <consortium name="WormBaseParasite"/>
        </authorList>
    </citation>
    <scope>IDENTIFICATION</scope>
</reference>
<sequence length="946" mass="109874">MDPPTEGTTNPEAVTDQATNVEDLGVQASLESPKPADSTTPSEHGESPKASQSESSEPLSPEAVLLKQQLAEMSPLYLPREFQMLPDTFDAGLFPRTYRRNTDREVRLLMYADNFQRQYAHLFRDRTRLFLAPKNECNVRKFVCTTIRPTKLPYPELYDWSGIASFVADFLDFCPLVPSTELPSRLLSPSTTLSLQRGTCFEYSTLLCSLLIGVGYDAYVVCGYATRECCYKDESRSQCPLLFEIPKPVKMYEEVQPKKYQVKPAKDFFSKYDLSVQVKKLMDEKNEALEKAEADRQELEKKEEPLPDPLYGLRVHCWVLVRPGRRNIDEAFFIEPLTGLEVDIDTKMYLGVESVWNNVNYWANMQDCSNGIQEMRYDLTDLDDWEYVLASGTLQELLMPEGENLTNIMTKPLKVGETLAGFEVGLDYGFKGKDEDVASKQGYHGGPDREHPKPKADLMDKLLLINLPISWTKPITLSQAQYDRRFANQRKEIVYNRARLIKYSPYSRANGLVTHLTVYSDREMQDPIEEREYFENRLDKLLMRTTNLKTSWVVEKFDHGRMDYQLKEHGFHANKATPDSTRYMEFYDKLRTDGLVKRERKGNVMKEWYNNRQDRLIYRETQFGRTVKKFGPPVIPKSGSQGNFDATKVTKQSYVKIDVITERFARNPNLPADEDVEERVFNIIGGKYLLSYHIADTNIFPCTREFLKPTDTGDRRQNIELYSDTHTAFHPTPNPPKKTNVEIYQMLLQLMDLEKVAKERCRASESEVVAILKKRTAEEANPGLEVGLWDTLRNEDMHNLRVALEKYAEQERNRQKEKDLDYLGPYFHMRNTDGENLSREEAFAIREACLQDLKDRLTKRAHIIQSRFEMETEALQKKQQWFQLNQINLTKDDEDAYLQYCNDAIFKITTLEAMLMKHKQTAPQKYMQLEKQLRSDPRLSTFLRTN</sequence>
<evidence type="ECO:0000256" key="15">
    <source>
        <dbReference type="SAM" id="MobiDB-lite"/>
    </source>
</evidence>
<evidence type="ECO:0000256" key="13">
    <source>
        <dbReference type="ARBA" id="ARBA00031733"/>
    </source>
</evidence>
<reference evidence="19 20" key="1">
    <citation type="submission" date="2018-10" db="EMBL/GenBank/DDBJ databases">
        <authorList>
            <consortium name="Pathogen Informatics"/>
        </authorList>
    </citation>
    <scope>NUCLEOTIDE SEQUENCE [LARGE SCALE GENOMIC DNA]</scope>
</reference>
<dbReference type="WBParaSite" id="MCU_011488-RB">
    <property type="protein sequence ID" value="MCU_011488-RB"/>
    <property type="gene ID" value="MCU_011488"/>
</dbReference>
<evidence type="ECO:0000313" key="21">
    <source>
        <dbReference type="WBParaSite" id="MCU_011488-RA"/>
    </source>
</evidence>
<keyword evidence="9" id="KW-0969">Cilium</keyword>
<protein>
    <recommendedName>
        <fullName evidence="3">Dynein regulatory complex subunit 7</fullName>
    </recommendedName>
    <alternativeName>
        <fullName evidence="12">Coiled-coil domain-containing protein 135</fullName>
    </alternativeName>
    <alternativeName>
        <fullName evidence="13">Coiled-coil domain-containing protein lobo homolog</fullName>
    </alternativeName>
</protein>
<feature type="domain" description="Dynein regulatory complex subunit 7 MORN" evidence="17">
    <location>
        <begin position="490"/>
        <end position="786"/>
    </location>
</feature>
<evidence type="ECO:0000256" key="2">
    <source>
        <dbReference type="ARBA" id="ARBA00010738"/>
    </source>
</evidence>
<feature type="domain" description="Dynein regulatory complex subunit 7 C-terminal" evidence="18">
    <location>
        <begin position="835"/>
        <end position="942"/>
    </location>
</feature>
<keyword evidence="11" id="KW-0966">Cell projection</keyword>
<dbReference type="WBParaSite" id="MCU_011488-RA">
    <property type="protein sequence ID" value="MCU_011488-RA"/>
    <property type="gene ID" value="MCU_011488"/>
</dbReference>
<evidence type="ECO:0000313" key="19">
    <source>
        <dbReference type="EMBL" id="VDD84157.1"/>
    </source>
</evidence>
<dbReference type="InterPro" id="IPR056291">
    <property type="entry name" value="MORN_DRC7"/>
</dbReference>
<evidence type="ECO:0000256" key="3">
    <source>
        <dbReference type="ARBA" id="ARBA00021303"/>
    </source>
</evidence>
<dbReference type="AlphaFoldDB" id="A0A0R3UQK4"/>
<evidence type="ECO:0000256" key="4">
    <source>
        <dbReference type="ARBA" id="ARBA00022490"/>
    </source>
</evidence>
<evidence type="ECO:0000256" key="10">
    <source>
        <dbReference type="ARBA" id="ARBA00023212"/>
    </source>
</evidence>
<keyword evidence="4" id="KW-0963">Cytoplasm</keyword>
<gene>
    <name evidence="19" type="ORF">MCOS_LOCUS10160</name>
</gene>
<evidence type="ECO:0000256" key="6">
    <source>
        <dbReference type="ARBA" id="ARBA00022846"/>
    </source>
</evidence>
<evidence type="ECO:0000256" key="1">
    <source>
        <dbReference type="ARBA" id="ARBA00004611"/>
    </source>
</evidence>
<dbReference type="Pfam" id="PF24671">
    <property type="entry name" value="DRC7_C"/>
    <property type="match status" value="1"/>
</dbReference>
<comment type="subcellular location">
    <subcellularLocation>
        <location evidence="1">Cytoplasm</location>
        <location evidence="1">Cytoskeleton</location>
        <location evidence="1">Flagellum axoneme</location>
    </subcellularLocation>
</comment>
<evidence type="ECO:0000256" key="12">
    <source>
        <dbReference type="ARBA" id="ARBA00031627"/>
    </source>
</evidence>
<accession>A0A0R3UQK4</accession>
<feature type="compositionally biased region" description="Polar residues" evidence="15">
    <location>
        <begin position="1"/>
        <end position="20"/>
    </location>
</feature>
<proteinExistence type="inferred from homology"/>
<dbReference type="InterPro" id="IPR038765">
    <property type="entry name" value="Papain-like_cys_pep_sf"/>
</dbReference>
<dbReference type="InterPro" id="IPR056292">
    <property type="entry name" value="DRC7_C"/>
</dbReference>
<dbReference type="InterPro" id="IPR056290">
    <property type="entry name" value="CEPT76/DRC7_peptidase-like_dom"/>
</dbReference>
<evidence type="ECO:0000256" key="5">
    <source>
        <dbReference type="ARBA" id="ARBA00022782"/>
    </source>
</evidence>
<feature type="region of interest" description="Disordered" evidence="15">
    <location>
        <begin position="1"/>
        <end position="61"/>
    </location>
</feature>
<feature type="compositionally biased region" description="Low complexity" evidence="15">
    <location>
        <begin position="51"/>
        <end position="61"/>
    </location>
</feature>
<dbReference type="GO" id="GO:0031514">
    <property type="term" value="C:motile cilium"/>
    <property type="evidence" value="ECO:0007669"/>
    <property type="project" value="TreeGrafter"/>
</dbReference>
<feature type="coiled-coil region" evidence="14">
    <location>
        <begin position="275"/>
        <end position="302"/>
    </location>
</feature>
<evidence type="ECO:0000256" key="7">
    <source>
        <dbReference type="ARBA" id="ARBA00022871"/>
    </source>
</evidence>
<dbReference type="EMBL" id="UXSR01006033">
    <property type="protein sequence ID" value="VDD84157.1"/>
    <property type="molecule type" value="Genomic_DNA"/>
</dbReference>
<feature type="domain" description="CEP76/DRC7 peptidase-like" evidence="16">
    <location>
        <begin position="315"/>
        <end position="386"/>
    </location>
</feature>
<keyword evidence="20" id="KW-1185">Reference proteome</keyword>
<organism evidence="21">
    <name type="scientific">Mesocestoides corti</name>
    <name type="common">Flatworm</name>
    <dbReference type="NCBI Taxonomy" id="53468"/>
    <lineage>
        <taxon>Eukaryota</taxon>
        <taxon>Metazoa</taxon>
        <taxon>Spiralia</taxon>
        <taxon>Lophotrochozoa</taxon>
        <taxon>Platyhelminthes</taxon>
        <taxon>Cestoda</taxon>
        <taxon>Eucestoda</taxon>
        <taxon>Cyclophyllidea</taxon>
        <taxon>Mesocestoididae</taxon>
        <taxon>Mesocestoides</taxon>
    </lineage>
</organism>
<dbReference type="GO" id="GO:0048870">
    <property type="term" value="P:cell motility"/>
    <property type="evidence" value="ECO:0007669"/>
    <property type="project" value="TreeGrafter"/>
</dbReference>